<dbReference type="Proteomes" id="UP000824192">
    <property type="component" value="Unassembled WGS sequence"/>
</dbReference>
<evidence type="ECO:0000256" key="2">
    <source>
        <dbReference type="ARBA" id="ARBA00004777"/>
    </source>
</evidence>
<dbReference type="InterPro" id="IPR003726">
    <property type="entry name" value="HCY_dom"/>
</dbReference>
<reference evidence="11" key="1">
    <citation type="journal article" date="2021" name="PeerJ">
        <title>Extensive microbial diversity within the chicken gut microbiome revealed by metagenomics and culture.</title>
        <authorList>
            <person name="Gilroy R."/>
            <person name="Ravi A."/>
            <person name="Getino M."/>
            <person name="Pursley I."/>
            <person name="Horton D.L."/>
            <person name="Alikhan N.F."/>
            <person name="Baker D."/>
            <person name="Gharbi K."/>
            <person name="Hall N."/>
            <person name="Watson M."/>
            <person name="Adriaenssens E.M."/>
            <person name="Foster-Nyarko E."/>
            <person name="Jarju S."/>
            <person name="Secka A."/>
            <person name="Antonio M."/>
            <person name="Oren A."/>
            <person name="Chaudhuri R.R."/>
            <person name="La Ragione R."/>
            <person name="Hildebrand F."/>
            <person name="Pallen M.J."/>
        </authorList>
    </citation>
    <scope>NUCLEOTIDE SEQUENCE</scope>
    <source>
        <strain evidence="11">ChiGjej6B6-1540</strain>
    </source>
</reference>
<keyword evidence="6" id="KW-0274">FAD</keyword>
<keyword evidence="8" id="KW-0479">Metal-binding</keyword>
<dbReference type="SUPFAM" id="SSF51730">
    <property type="entry name" value="FAD-linked oxidoreductase"/>
    <property type="match status" value="1"/>
</dbReference>
<dbReference type="EC" id="2.1.1.10" evidence="11"/>
<evidence type="ECO:0000256" key="5">
    <source>
        <dbReference type="ARBA" id="ARBA00022679"/>
    </source>
</evidence>
<feature type="binding site" evidence="8">
    <location>
        <position position="263"/>
    </location>
    <ligand>
        <name>Zn(2+)</name>
        <dbReference type="ChEBI" id="CHEBI:29105"/>
    </ligand>
</feature>
<evidence type="ECO:0000259" key="10">
    <source>
        <dbReference type="PROSITE" id="PS50970"/>
    </source>
</evidence>
<dbReference type="GO" id="GO:0046872">
    <property type="term" value="F:metal ion binding"/>
    <property type="evidence" value="ECO:0007669"/>
    <property type="project" value="UniProtKB-KW"/>
</dbReference>
<evidence type="ECO:0000256" key="3">
    <source>
        <dbReference type="ARBA" id="ARBA00022603"/>
    </source>
</evidence>
<feature type="domain" description="Hcy-binding" evidence="10">
    <location>
        <begin position="1"/>
        <end position="278"/>
    </location>
</feature>
<comment type="caution">
    <text evidence="11">The sequence shown here is derived from an EMBL/GenBank/DDBJ whole genome shotgun (WGS) entry which is preliminary data.</text>
</comment>
<feature type="binding site" evidence="8">
    <location>
        <position position="264"/>
    </location>
    <ligand>
        <name>Zn(2+)</name>
        <dbReference type="ChEBI" id="CHEBI:29105"/>
    </ligand>
</feature>
<feature type="binding site" evidence="8">
    <location>
        <position position="199"/>
    </location>
    <ligand>
        <name>Zn(2+)</name>
        <dbReference type="ChEBI" id="CHEBI:29105"/>
    </ligand>
</feature>
<evidence type="ECO:0000256" key="8">
    <source>
        <dbReference type="PROSITE-ProRule" id="PRU00333"/>
    </source>
</evidence>
<keyword evidence="7 11" id="KW-0560">Oxidoreductase</keyword>
<organism evidence="11 12">
    <name type="scientific">Candidatus Flavonifractor merdipullorum</name>
    <dbReference type="NCBI Taxonomy" id="2838590"/>
    <lineage>
        <taxon>Bacteria</taxon>
        <taxon>Bacillati</taxon>
        <taxon>Bacillota</taxon>
        <taxon>Clostridia</taxon>
        <taxon>Eubacteriales</taxon>
        <taxon>Oscillospiraceae</taxon>
        <taxon>Flavonifractor</taxon>
    </lineage>
</organism>
<keyword evidence="3 8" id="KW-0489">Methyltransferase</keyword>
<evidence type="ECO:0000256" key="1">
    <source>
        <dbReference type="ARBA" id="ARBA00001974"/>
    </source>
</evidence>
<evidence type="ECO:0000313" key="11">
    <source>
        <dbReference type="EMBL" id="HIW94611.1"/>
    </source>
</evidence>
<comment type="cofactor">
    <cofactor evidence="8">
        <name>Zn(2+)</name>
        <dbReference type="ChEBI" id="CHEBI:29105"/>
    </cofactor>
</comment>
<evidence type="ECO:0000256" key="6">
    <source>
        <dbReference type="ARBA" id="ARBA00022827"/>
    </source>
</evidence>
<keyword evidence="5 8" id="KW-0808">Transferase</keyword>
<accession>A0A9D1RUA9</accession>
<dbReference type="Gene3D" id="3.20.20.330">
    <property type="entry name" value="Homocysteine-binding-like domain"/>
    <property type="match status" value="1"/>
</dbReference>
<protein>
    <submittedName>
        <fullName evidence="11">Bifunctional homocysteine S-methyltransferase/methylenetetrahydrofolate reductase</fullName>
        <ecNumber evidence="11">1.5.1.20</ecNumber>
        <ecNumber evidence="11">2.1.1.10</ecNumber>
    </submittedName>
</protein>
<dbReference type="CDD" id="cd00537">
    <property type="entry name" value="MTHFR"/>
    <property type="match status" value="1"/>
</dbReference>
<dbReference type="Gene3D" id="3.20.20.220">
    <property type="match status" value="1"/>
</dbReference>
<proteinExistence type="predicted"/>
<dbReference type="NCBIfam" id="NF006396">
    <property type="entry name" value="PRK08645.1"/>
    <property type="match status" value="1"/>
</dbReference>
<dbReference type="GO" id="GO:0032259">
    <property type="term" value="P:methylation"/>
    <property type="evidence" value="ECO:0007669"/>
    <property type="project" value="UniProtKB-KW"/>
</dbReference>
<dbReference type="InterPro" id="IPR029041">
    <property type="entry name" value="FAD-linked_oxidoreductase-like"/>
</dbReference>
<name>A0A9D1RUA9_9FIRM</name>
<evidence type="ECO:0000256" key="9">
    <source>
        <dbReference type="SAM" id="MobiDB-lite"/>
    </source>
</evidence>
<dbReference type="GO" id="GO:0004489">
    <property type="term" value="F:methylenetetrahydrofolate reductase [NAD(P)H] activity"/>
    <property type="evidence" value="ECO:0007669"/>
    <property type="project" value="UniProtKB-EC"/>
</dbReference>
<feature type="region of interest" description="Disordered" evidence="9">
    <location>
        <begin position="284"/>
        <end position="303"/>
    </location>
</feature>
<dbReference type="AlphaFoldDB" id="A0A9D1RUA9"/>
<dbReference type="PANTHER" id="PTHR11103">
    <property type="entry name" value="SLR1189 PROTEIN"/>
    <property type="match status" value="1"/>
</dbReference>
<dbReference type="GO" id="GO:0006555">
    <property type="term" value="P:methionine metabolic process"/>
    <property type="evidence" value="ECO:0007669"/>
    <property type="project" value="InterPro"/>
</dbReference>
<reference evidence="11" key="2">
    <citation type="submission" date="2021-04" db="EMBL/GenBank/DDBJ databases">
        <authorList>
            <person name="Gilroy R."/>
        </authorList>
    </citation>
    <scope>NUCLEOTIDE SEQUENCE</scope>
    <source>
        <strain evidence="11">ChiGjej6B6-1540</strain>
    </source>
</reference>
<evidence type="ECO:0000256" key="7">
    <source>
        <dbReference type="ARBA" id="ARBA00023002"/>
    </source>
</evidence>
<dbReference type="Pfam" id="PF02574">
    <property type="entry name" value="S-methyl_trans"/>
    <property type="match status" value="1"/>
</dbReference>
<evidence type="ECO:0000313" key="12">
    <source>
        <dbReference type="Proteomes" id="UP000824192"/>
    </source>
</evidence>
<dbReference type="PANTHER" id="PTHR11103:SF18">
    <property type="entry name" value="SLR1189 PROTEIN"/>
    <property type="match status" value="1"/>
</dbReference>
<keyword evidence="8" id="KW-0862">Zinc</keyword>
<dbReference type="InterPro" id="IPR036589">
    <property type="entry name" value="HCY_dom_sf"/>
</dbReference>
<dbReference type="EC" id="1.5.1.20" evidence="11"/>
<dbReference type="EMBL" id="DXGA01000189">
    <property type="protein sequence ID" value="HIW94611.1"/>
    <property type="molecule type" value="Genomic_DNA"/>
</dbReference>
<dbReference type="PROSITE" id="PS50970">
    <property type="entry name" value="HCY"/>
    <property type="match status" value="1"/>
</dbReference>
<comment type="pathway">
    <text evidence="2">One-carbon metabolism; tetrahydrofolate interconversion.</text>
</comment>
<dbReference type="GO" id="GO:0008168">
    <property type="term" value="F:methyltransferase activity"/>
    <property type="evidence" value="ECO:0007669"/>
    <property type="project" value="UniProtKB-UniRule"/>
</dbReference>
<evidence type="ECO:0000256" key="4">
    <source>
        <dbReference type="ARBA" id="ARBA00022630"/>
    </source>
</evidence>
<keyword evidence="4" id="KW-0285">Flavoprotein</keyword>
<dbReference type="InterPro" id="IPR003171">
    <property type="entry name" value="Mehydrof_redctse-like"/>
</dbReference>
<dbReference type="Pfam" id="PF02219">
    <property type="entry name" value="MTHFR"/>
    <property type="match status" value="1"/>
</dbReference>
<sequence length="589" mass="63653">MDIRTHLAQKRPFLFDGAMGTWYAAQPGRTGQRCELANLDHPDEIAAIHRAYLDSGCQAVKTNTFSAGADLARGEEALSHDIIRTGCAIALEAASHYDALVFADLGPIPGDLPNAGDLYRTQADWFLSAGVTHFLLETLPDDNGVAQLAAHLKARCPHSFLLVSFAVDAAGVTRSGRQGVELLTAVSQLPGVDAVGCNCVCGPHHLLSYLRTLPALPCPVSIMPNAGYPTVLGRRTFFQGQPDYFAGQLAQLVQSGADIVGGCCGTTPDHIAAAARALAQPVEQSPTVTAAGEAPRRAPQPNPLWDKFQVGKRVVAVELDPPADDDLSFFTKGVVELQQAGADIVTIADCPVGRPRADSSLLACKVRRELGVEPLPHMACRDRNLNATKALLLGLSMEGVHNVLLVTGDPVPAEDRSEVKSVFNFNSRKLARYVSTLNEQLTTPFRIFGALNLNAHNFDVQLRLAVEKEECGMSGFLTQPVLSAEALENLKKARSVLKGKILGGIFPVVSHRNACFLNNEISGMRVCDEIIRLYEGRDREEAEHLAVTISARIAQEISPYTDGFYLMTPFRRVALMTRIMEELKSSGLM</sequence>
<gene>
    <name evidence="11" type="ORF">H9868_08770</name>
</gene>
<dbReference type="SUPFAM" id="SSF82282">
    <property type="entry name" value="Homocysteine S-methyltransferase"/>
    <property type="match status" value="1"/>
</dbReference>
<comment type="cofactor">
    <cofactor evidence="1">
        <name>FAD</name>
        <dbReference type="ChEBI" id="CHEBI:57692"/>
    </cofactor>
</comment>